<keyword evidence="2" id="KW-1185">Reference proteome</keyword>
<gene>
    <name evidence="1" type="ORF">NRB56_08860</name>
</gene>
<comment type="caution">
    <text evidence="1">The sequence shown here is derived from an EMBL/GenBank/DDBJ whole genome shotgun (WGS) entry which is preliminary data.</text>
</comment>
<organism evidence="1 2">
    <name type="scientific">Nocardia aurantia</name>
    <dbReference type="NCBI Taxonomy" id="2585199"/>
    <lineage>
        <taxon>Bacteria</taxon>
        <taxon>Bacillati</taxon>
        <taxon>Actinomycetota</taxon>
        <taxon>Actinomycetes</taxon>
        <taxon>Mycobacteriales</taxon>
        <taxon>Nocardiaceae</taxon>
        <taxon>Nocardia</taxon>
    </lineage>
</organism>
<dbReference type="Proteomes" id="UP000431401">
    <property type="component" value="Unassembled WGS sequence"/>
</dbReference>
<sequence>MDGVFAAAVLIPSPPVLVPELSGGLPDRDPGHPAAQVPPLRAAVLAAGRELAEAAVRWTVVGVADLGRAADVVAAGRFGEPVGTGQDAGVVGAGRVAGVVGAGRVADVARVDPVADAASPDRDGQAADASYGPGTVGTFRGFGADVRAALSDSALTGTMPADPVVPLPILIGGWLRGQVAPHATADARLIDAAATAEHCRAAGAALRCELDADPAPRGVLIVADGAATLSTAAPGYLDERAAGVQERLDAALSAGDRAGLAALDPALCAALEISGRAAYQVLAGLFDADPNVDTRYCAAPFGVGYHVSVWTEKNPGPASGS</sequence>
<evidence type="ECO:0000313" key="2">
    <source>
        <dbReference type="Proteomes" id="UP000431401"/>
    </source>
</evidence>
<dbReference type="Gene3D" id="3.40.830.10">
    <property type="entry name" value="LigB-like"/>
    <property type="match status" value="1"/>
</dbReference>
<dbReference type="EMBL" id="WEGI01000002">
    <property type="protein sequence ID" value="MQY25330.1"/>
    <property type="molecule type" value="Genomic_DNA"/>
</dbReference>
<protein>
    <submittedName>
        <fullName evidence="1">Uncharacterized protein</fullName>
    </submittedName>
</protein>
<name>A0A7K0DHP8_9NOCA</name>
<reference evidence="1 2" key="1">
    <citation type="submission" date="2019-10" db="EMBL/GenBank/DDBJ databases">
        <title>Nocardia macrotermitis sp. nov. and Nocardia aurantia sp. nov., isolated from the gut of fungus growing-termite Macrotermes natalensis.</title>
        <authorList>
            <person name="Benndorf R."/>
            <person name="Schwitalla J."/>
            <person name="Martin K."/>
            <person name="De Beer W."/>
            <person name="Kaster A.-K."/>
            <person name="Vollmers J."/>
            <person name="Poulsen M."/>
            <person name="Beemelmanns C."/>
        </authorList>
    </citation>
    <scope>NUCLEOTIDE SEQUENCE [LARGE SCALE GENOMIC DNA]</scope>
    <source>
        <strain evidence="1 2">RB56</strain>
    </source>
</reference>
<accession>A0A7K0DHP8</accession>
<proteinExistence type="predicted"/>
<dbReference type="AlphaFoldDB" id="A0A7K0DHP8"/>
<evidence type="ECO:0000313" key="1">
    <source>
        <dbReference type="EMBL" id="MQY25330.1"/>
    </source>
</evidence>